<feature type="non-terminal residue" evidence="1">
    <location>
        <position position="51"/>
    </location>
</feature>
<dbReference type="AlphaFoldDB" id="X1K2U2"/>
<dbReference type="EMBL" id="BARU01044114">
    <property type="protein sequence ID" value="GAH76403.1"/>
    <property type="molecule type" value="Genomic_DNA"/>
</dbReference>
<protein>
    <submittedName>
        <fullName evidence="1">Uncharacterized protein</fullName>
    </submittedName>
</protein>
<accession>X1K2U2</accession>
<sequence>MGSISLSTIDELSKKDLLLRANEFIFSTGLNDGASRLCKANMKYGLAQFHL</sequence>
<proteinExistence type="predicted"/>
<comment type="caution">
    <text evidence="1">The sequence shown here is derived from an EMBL/GenBank/DDBJ whole genome shotgun (WGS) entry which is preliminary data.</text>
</comment>
<name>X1K2U2_9ZZZZ</name>
<reference evidence="1" key="1">
    <citation type="journal article" date="2014" name="Front. Microbiol.">
        <title>High frequency of phylogenetically diverse reductive dehalogenase-homologous genes in deep subseafloor sedimentary metagenomes.</title>
        <authorList>
            <person name="Kawai M."/>
            <person name="Futagami T."/>
            <person name="Toyoda A."/>
            <person name="Takaki Y."/>
            <person name="Nishi S."/>
            <person name="Hori S."/>
            <person name="Arai W."/>
            <person name="Tsubouchi T."/>
            <person name="Morono Y."/>
            <person name="Uchiyama I."/>
            <person name="Ito T."/>
            <person name="Fujiyama A."/>
            <person name="Inagaki F."/>
            <person name="Takami H."/>
        </authorList>
    </citation>
    <scope>NUCLEOTIDE SEQUENCE</scope>
    <source>
        <strain evidence="1">Expedition CK06-06</strain>
    </source>
</reference>
<organism evidence="1">
    <name type="scientific">marine sediment metagenome</name>
    <dbReference type="NCBI Taxonomy" id="412755"/>
    <lineage>
        <taxon>unclassified sequences</taxon>
        <taxon>metagenomes</taxon>
        <taxon>ecological metagenomes</taxon>
    </lineage>
</organism>
<gene>
    <name evidence="1" type="ORF">S03H2_67393</name>
</gene>
<evidence type="ECO:0000313" key="1">
    <source>
        <dbReference type="EMBL" id="GAH76403.1"/>
    </source>
</evidence>